<evidence type="ECO:0000313" key="5">
    <source>
        <dbReference type="Proteomes" id="UP001152799"/>
    </source>
</evidence>
<dbReference type="Proteomes" id="UP001152799">
    <property type="component" value="Chromosome 1"/>
</dbReference>
<evidence type="ECO:0000259" key="2">
    <source>
        <dbReference type="Pfam" id="PF16064"/>
    </source>
</evidence>
<evidence type="ECO:0000256" key="1">
    <source>
        <dbReference type="SAM" id="MobiDB-lite"/>
    </source>
</evidence>
<dbReference type="InterPro" id="IPR032071">
    <property type="entry name" value="DUF4806"/>
</dbReference>
<feature type="compositionally biased region" description="Polar residues" evidence="1">
    <location>
        <begin position="218"/>
        <end position="231"/>
    </location>
</feature>
<dbReference type="OrthoDB" id="7554902at2759"/>
<dbReference type="Proteomes" id="UP001152799">
    <property type="component" value="Chromosome 4"/>
</dbReference>
<accession>A0A9N9MNQ7</accession>
<sequence length="400" mass="45817">MFAVIEFKEADGGGLSLVNSQWLTPRKQEVFWPPIKNSSNFSKVLRRVEQDIDPDKWKLFGVEKVFYETEDFDKAKEKLRQAEVTSDLHTDLDEDPEEKRRLKRKIIKKKVFSDTDDDENENDCSPPKKLTTKKKLDLNLPRPPRIQLKLNNNYYTQKTGLSQNTAEEEEEASQIESDVDDGGDTSMNISEQNYRVRLSTPKSSTSTGHSSVVHDVSQRSTPCTDPSSVDFDNNLRDMPAFKTLLENVLKVKAQNRQILSILKKSTPTQIVGLPESLPVNLPVSELEDLAKLESFLEEEEHLCHFKSYCLSISNSKDLVQKTNRLLRSIISDTVAKKYNYFGNNRNKSTKEAEKSPFCRLHLNKVIIDAVKHQCDFSTEQVESAIKNWLKHAPSRKVNKP</sequence>
<feature type="region of interest" description="Disordered" evidence="1">
    <location>
        <begin position="161"/>
        <end position="231"/>
    </location>
</feature>
<gene>
    <name evidence="3" type="ORF">CEUTPL_LOCUS1018</name>
    <name evidence="4" type="ORF">CEUTPL_LOCUS8994</name>
</gene>
<feature type="domain" description="DUF4806" evidence="2">
    <location>
        <begin position="278"/>
        <end position="352"/>
    </location>
</feature>
<dbReference type="AlphaFoldDB" id="A0A9N9MNQ7"/>
<evidence type="ECO:0000313" key="3">
    <source>
        <dbReference type="EMBL" id="CAG9760282.1"/>
    </source>
</evidence>
<dbReference type="EMBL" id="OU892280">
    <property type="protein sequence ID" value="CAG9768456.1"/>
    <property type="molecule type" value="Genomic_DNA"/>
</dbReference>
<dbReference type="EMBL" id="OU892277">
    <property type="protein sequence ID" value="CAG9760282.1"/>
    <property type="molecule type" value="Genomic_DNA"/>
</dbReference>
<organism evidence="4 5">
    <name type="scientific">Ceutorhynchus assimilis</name>
    <name type="common">cabbage seed weevil</name>
    <dbReference type="NCBI Taxonomy" id="467358"/>
    <lineage>
        <taxon>Eukaryota</taxon>
        <taxon>Metazoa</taxon>
        <taxon>Ecdysozoa</taxon>
        <taxon>Arthropoda</taxon>
        <taxon>Hexapoda</taxon>
        <taxon>Insecta</taxon>
        <taxon>Pterygota</taxon>
        <taxon>Neoptera</taxon>
        <taxon>Endopterygota</taxon>
        <taxon>Coleoptera</taxon>
        <taxon>Polyphaga</taxon>
        <taxon>Cucujiformia</taxon>
        <taxon>Curculionidae</taxon>
        <taxon>Ceutorhynchinae</taxon>
        <taxon>Ceutorhynchus</taxon>
    </lineage>
</organism>
<feature type="compositionally biased region" description="Low complexity" evidence="1">
    <location>
        <begin position="199"/>
        <end position="215"/>
    </location>
</feature>
<name>A0A9N9MNQ7_9CUCU</name>
<dbReference type="Pfam" id="PF16064">
    <property type="entry name" value="DUF4806"/>
    <property type="match status" value="1"/>
</dbReference>
<dbReference type="PANTHER" id="PTHR34153">
    <property type="entry name" value="SI:CH211-262H13.3-RELATED-RELATED"/>
    <property type="match status" value="1"/>
</dbReference>
<keyword evidence="5" id="KW-1185">Reference proteome</keyword>
<feature type="region of interest" description="Disordered" evidence="1">
    <location>
        <begin position="113"/>
        <end position="144"/>
    </location>
</feature>
<proteinExistence type="predicted"/>
<dbReference type="PANTHER" id="PTHR34153:SF2">
    <property type="entry name" value="SI:CH211-262H13.3-RELATED"/>
    <property type="match status" value="1"/>
</dbReference>
<protein>
    <recommendedName>
        <fullName evidence="2">DUF4806 domain-containing protein</fullName>
    </recommendedName>
</protein>
<evidence type="ECO:0000313" key="4">
    <source>
        <dbReference type="EMBL" id="CAG9768456.1"/>
    </source>
</evidence>
<reference evidence="4" key="1">
    <citation type="submission" date="2022-01" db="EMBL/GenBank/DDBJ databases">
        <authorList>
            <person name="King R."/>
        </authorList>
    </citation>
    <scope>NUCLEOTIDE SEQUENCE</scope>
</reference>
<feature type="compositionally biased region" description="Acidic residues" evidence="1">
    <location>
        <begin position="166"/>
        <end position="183"/>
    </location>
</feature>